<dbReference type="EMBL" id="MFEY01000004">
    <property type="protein sequence ID" value="OGE90703.1"/>
    <property type="molecule type" value="Genomic_DNA"/>
</dbReference>
<reference evidence="1 2" key="1">
    <citation type="journal article" date="2016" name="Nat. Commun.">
        <title>Thousands of microbial genomes shed light on interconnected biogeochemical processes in an aquifer system.</title>
        <authorList>
            <person name="Anantharaman K."/>
            <person name="Brown C.T."/>
            <person name="Hug L.A."/>
            <person name="Sharon I."/>
            <person name="Castelle C.J."/>
            <person name="Probst A.J."/>
            <person name="Thomas B.C."/>
            <person name="Singh A."/>
            <person name="Wilkins M.J."/>
            <person name="Karaoz U."/>
            <person name="Brodie E.L."/>
            <person name="Williams K.H."/>
            <person name="Hubbard S.S."/>
            <person name="Banfield J.F."/>
        </authorList>
    </citation>
    <scope>NUCLEOTIDE SEQUENCE [LARGE SCALE GENOMIC DNA]</scope>
</reference>
<gene>
    <name evidence="1" type="ORF">A3E29_01065</name>
</gene>
<evidence type="ECO:0000313" key="1">
    <source>
        <dbReference type="EMBL" id="OGE90703.1"/>
    </source>
</evidence>
<organism evidence="1 2">
    <name type="scientific">Candidatus Doudnabacteria bacterium RIFCSPHIGHO2_12_FULL_48_16</name>
    <dbReference type="NCBI Taxonomy" id="1817838"/>
    <lineage>
        <taxon>Bacteria</taxon>
        <taxon>Candidatus Doudnaibacteriota</taxon>
    </lineage>
</organism>
<protein>
    <submittedName>
        <fullName evidence="1">Uncharacterized protein</fullName>
    </submittedName>
</protein>
<dbReference type="AlphaFoldDB" id="A0A1F5PL90"/>
<sequence>MKDFIQIVLAALLSSGLTYFFGIRKLRTEAELRFKAERYSKLIEPLSAFLSNNPEEHTLIVLNDTFFFSSDNVVREVLKFNKLYNQREKQFSEGRQGKIIQLTAEDVKPLIKAIRNEFGLESKSLDEEELRFFQKPTK</sequence>
<comment type="caution">
    <text evidence="1">The sequence shown here is derived from an EMBL/GenBank/DDBJ whole genome shotgun (WGS) entry which is preliminary data.</text>
</comment>
<dbReference type="Proteomes" id="UP000177682">
    <property type="component" value="Unassembled WGS sequence"/>
</dbReference>
<proteinExistence type="predicted"/>
<name>A0A1F5PL90_9BACT</name>
<accession>A0A1F5PL90</accession>
<evidence type="ECO:0000313" key="2">
    <source>
        <dbReference type="Proteomes" id="UP000177682"/>
    </source>
</evidence>